<evidence type="ECO:0000256" key="1">
    <source>
        <dbReference type="SAM" id="MobiDB-lite"/>
    </source>
</evidence>
<gene>
    <name evidence="2" type="ORF">AVDCRST_MAG15-567</name>
</gene>
<name>A0A6J4NR12_9RHOB</name>
<accession>A0A6J4NR12</accession>
<dbReference type="EMBL" id="CADCUU010000081">
    <property type="protein sequence ID" value="CAA9393332.1"/>
    <property type="molecule type" value="Genomic_DNA"/>
</dbReference>
<feature type="compositionally biased region" description="Basic residues" evidence="1">
    <location>
        <begin position="44"/>
        <end position="61"/>
    </location>
</feature>
<protein>
    <submittedName>
        <fullName evidence="2">Uncharacterized protein</fullName>
    </submittedName>
</protein>
<dbReference type="AlphaFoldDB" id="A0A6J4NR12"/>
<feature type="compositionally biased region" description="Low complexity" evidence="1">
    <location>
        <begin position="62"/>
        <end position="73"/>
    </location>
</feature>
<feature type="non-terminal residue" evidence="2">
    <location>
        <position position="73"/>
    </location>
</feature>
<feature type="region of interest" description="Disordered" evidence="1">
    <location>
        <begin position="26"/>
        <end position="73"/>
    </location>
</feature>
<reference evidence="2" key="1">
    <citation type="submission" date="2020-02" db="EMBL/GenBank/DDBJ databases">
        <authorList>
            <person name="Meier V. D."/>
        </authorList>
    </citation>
    <scope>NUCLEOTIDE SEQUENCE</scope>
    <source>
        <strain evidence="2">AVDCRST_MAG15</strain>
    </source>
</reference>
<evidence type="ECO:0000313" key="2">
    <source>
        <dbReference type="EMBL" id="CAA9393332.1"/>
    </source>
</evidence>
<feature type="non-terminal residue" evidence="2">
    <location>
        <position position="1"/>
    </location>
</feature>
<organism evidence="2">
    <name type="scientific">uncultured Rubellimicrobium sp</name>
    <dbReference type="NCBI Taxonomy" id="543078"/>
    <lineage>
        <taxon>Bacteria</taxon>
        <taxon>Pseudomonadati</taxon>
        <taxon>Pseudomonadota</taxon>
        <taxon>Alphaproteobacteria</taxon>
        <taxon>Rhodobacterales</taxon>
        <taxon>Roseobacteraceae</taxon>
        <taxon>Rubellimicrobium</taxon>
        <taxon>environmental samples</taxon>
    </lineage>
</organism>
<sequence>ALQPAGTGTLAAFRVERDRAGRRGGFRVHGLFGHGHRSGDPRCRRGRARPAHGPARRRNRRAAPAPAAGGVVL</sequence>
<proteinExistence type="predicted"/>